<dbReference type="EMBL" id="CAJMXA010000114">
    <property type="protein sequence ID" value="CAE6416792.1"/>
    <property type="molecule type" value="Genomic_DNA"/>
</dbReference>
<keyword evidence="2" id="KW-0812">Transmembrane</keyword>
<keyword evidence="2" id="KW-0472">Membrane</keyword>
<name>A0A8H3AE89_9AGAM</name>
<feature type="transmembrane region" description="Helical" evidence="2">
    <location>
        <begin position="716"/>
        <end position="738"/>
    </location>
</feature>
<feature type="region of interest" description="Disordered" evidence="1">
    <location>
        <begin position="1164"/>
        <end position="1221"/>
    </location>
</feature>
<feature type="region of interest" description="Disordered" evidence="1">
    <location>
        <begin position="1"/>
        <end position="26"/>
    </location>
</feature>
<feature type="compositionally biased region" description="Polar residues" evidence="1">
    <location>
        <begin position="575"/>
        <end position="604"/>
    </location>
</feature>
<gene>
    <name evidence="3" type="ORF">RDB_LOCUS7396</name>
</gene>
<feature type="compositionally biased region" description="Low complexity" evidence="1">
    <location>
        <begin position="690"/>
        <end position="699"/>
    </location>
</feature>
<feature type="compositionally biased region" description="Polar residues" evidence="1">
    <location>
        <begin position="614"/>
        <end position="635"/>
    </location>
</feature>
<accession>A0A8H3AE89</accession>
<feature type="compositionally biased region" description="Low complexity" evidence="1">
    <location>
        <begin position="453"/>
        <end position="471"/>
    </location>
</feature>
<evidence type="ECO:0000256" key="2">
    <source>
        <dbReference type="SAM" id="Phobius"/>
    </source>
</evidence>
<feature type="region of interest" description="Disordered" evidence="1">
    <location>
        <begin position="828"/>
        <end position="880"/>
    </location>
</feature>
<feature type="compositionally biased region" description="Low complexity" evidence="1">
    <location>
        <begin position="1170"/>
        <end position="1190"/>
    </location>
</feature>
<feature type="region of interest" description="Disordered" evidence="1">
    <location>
        <begin position="562"/>
        <end position="699"/>
    </location>
</feature>
<reference evidence="3" key="1">
    <citation type="submission" date="2021-01" db="EMBL/GenBank/DDBJ databases">
        <authorList>
            <person name="Kaushik A."/>
        </authorList>
    </citation>
    <scope>NUCLEOTIDE SEQUENCE</scope>
    <source>
        <strain evidence="3">AG6-10EEA</strain>
    </source>
</reference>
<organism evidence="3 4">
    <name type="scientific">Rhizoctonia solani</name>
    <dbReference type="NCBI Taxonomy" id="456999"/>
    <lineage>
        <taxon>Eukaryota</taxon>
        <taxon>Fungi</taxon>
        <taxon>Dikarya</taxon>
        <taxon>Basidiomycota</taxon>
        <taxon>Agaricomycotina</taxon>
        <taxon>Agaricomycetes</taxon>
        <taxon>Cantharellales</taxon>
        <taxon>Ceratobasidiaceae</taxon>
        <taxon>Rhizoctonia</taxon>
    </lineage>
</organism>
<evidence type="ECO:0000313" key="3">
    <source>
        <dbReference type="EMBL" id="CAE6416792.1"/>
    </source>
</evidence>
<feature type="compositionally biased region" description="Low complexity" evidence="1">
    <location>
        <begin position="642"/>
        <end position="683"/>
    </location>
</feature>
<comment type="caution">
    <text evidence="3">The sequence shown here is derived from an EMBL/GenBank/DDBJ whole genome shotgun (WGS) entry which is preliminary data.</text>
</comment>
<dbReference type="AlphaFoldDB" id="A0A8H3AE89"/>
<feature type="compositionally biased region" description="Gly residues" evidence="1">
    <location>
        <begin position="763"/>
        <end position="780"/>
    </location>
</feature>
<feature type="region of interest" description="Disordered" evidence="1">
    <location>
        <begin position="761"/>
        <end position="805"/>
    </location>
</feature>
<evidence type="ECO:0000256" key="1">
    <source>
        <dbReference type="SAM" id="MobiDB-lite"/>
    </source>
</evidence>
<feature type="compositionally biased region" description="Low complexity" evidence="1">
    <location>
        <begin position="128"/>
        <end position="154"/>
    </location>
</feature>
<proteinExistence type="predicted"/>
<protein>
    <submittedName>
        <fullName evidence="3">Uncharacterized protein</fullName>
    </submittedName>
</protein>
<feature type="region of interest" description="Disordered" evidence="1">
    <location>
        <begin position="128"/>
        <end position="206"/>
    </location>
</feature>
<feature type="compositionally biased region" description="Pro residues" evidence="1">
    <location>
        <begin position="174"/>
        <end position="184"/>
    </location>
</feature>
<keyword evidence="2" id="KW-1133">Transmembrane helix</keyword>
<feature type="region of interest" description="Disordered" evidence="1">
    <location>
        <begin position="453"/>
        <end position="472"/>
    </location>
</feature>
<evidence type="ECO:0000313" key="4">
    <source>
        <dbReference type="Proteomes" id="UP000663853"/>
    </source>
</evidence>
<dbReference type="Proteomes" id="UP000663853">
    <property type="component" value="Unassembled WGS sequence"/>
</dbReference>
<feature type="compositionally biased region" description="Polar residues" evidence="1">
    <location>
        <begin position="1125"/>
        <end position="1138"/>
    </location>
</feature>
<sequence length="1221" mass="129017">MDAPTLEDQGEGQGHSKRQRCNDGVPISTRYETSTITTYYVSYSYYTPPSHSSERPETTRPAPTSWVHYTLKTPRPFITIKPEPSTTYVPPRKSVVSSSDIIPKARAVNGVPITITRTIVTRVPVETVYSCPPSPSREPSVSWSSRSWRSTSTEAPSTRQYPSSSTPSTRHRPTAPPSTSPPPSTRSTSTIPPPTSSAPNSTRTWPPVTRSYSECVYTLFDGEFSYRHTASCSSTTSQSLCTRFYRNGEWGLVPCTSSYTNTSSTTSTLTDTTTSTQTITSWPCSSYVPSRETWVDVPCASSINTTWSSWPCTSYELSGEGWIPVPCTSTMSNTTTVTTTWPCTSYVLSGEVWIPTPCTSTMPNTTTSTVEQCSTFLGSRSGWAIAPCTSTSNITSTPTTPSVIITPTHSRSCSTFVEDLKTWLPIPCNTITTTPTIRTISIPITHNITQTPTITDTPTITETPTITGPTTSHTRRCSTYISELEIWVSVPCNTPTPTRSMCLNDDGDMWVPCTSTTRTSDTDTLSETITETSATIPIFFTVTRTPHTRPSTRPHLQTFFPSATSIESEGPTLTEGPTQTSKTETHTPSHSQVTLPSSNASLGTPTGRHPTSRVDLSSSREVLPSSTRGAESPTTHVEHSSTRVATTRDATTRPVPHSTRSTSRSTTTRPTTTLPQSPPSSVTFTSNFVPPSSGSFSTPSATSIMTTIPGGIQGGALAGVIVGSILGAIGLLGLGAFLMKAFGGHRGRDLFAPSGGYEAAPGGSTGGRDSGGGGGGGSGGMSEARNETPLRSALRNGNMTGGGEWRDASWSPTYAYTGIAAAAAVAATSTNNQRGRDSETHGRYANGGIRDEDTPDAVPQQYGDGGLAGPDSHYDTGISNHPYGNQDIRYIVSNSQVQFDPYRDLPVHQDPVPVGGNITRESAYTTPEFLVSPPGPTSTYHSTAGNIASSYPGSTLQPPQADSGVFMSAAGGLSTTSFAGSSIGQGLQSQTQGSQYQSLPPYGQNMGGVGMYQSPEPLGSTDIQRPPYWEGSAQATSVDSLPQHANIPRYSAFTDVGSAIGFGSSSAPGFDNTLGVGSAQTQSLAPAPVPGIASMLAVESSPQVNVASPTWNPVGVTEFGQNVVGSSSAQPDATTCISGSDAPDGPKGLHLALTRLTTELASVEGRDIDSSSPRSASQVSVRPPKVGGPRVRPPRNPARLSIPRPDSARSLPPAYEEHTNT</sequence>
<feature type="region of interest" description="Disordered" evidence="1">
    <location>
        <begin position="1125"/>
        <end position="1144"/>
    </location>
</feature>